<gene>
    <name evidence="2" type="ORF">SAMN02746065_103200</name>
</gene>
<dbReference type="SUPFAM" id="SSF48452">
    <property type="entry name" value="TPR-like"/>
    <property type="match status" value="1"/>
</dbReference>
<sequence>MSEKISNARKKELEQPDPILEALYKGVALARAYQKQLIWTSCAIFAVIIIVSGTIYSINASDEKASVLLSQALETYSTMAPAEGYEAVHKDLNKLMEEYPNTGAGKMGRVRFAEICYDAGKFDKALTLYQGVLADFSHDPIMENLIQVALGHTCQMLENDDRATEIFKAVLQGKSAFLKDEALFNLGLLAEKAGKDDQSSGYFNQILSDHPQSIYATVARSRVGKNNS</sequence>
<keyword evidence="1" id="KW-0472">Membrane</keyword>
<keyword evidence="3" id="KW-1185">Reference proteome</keyword>
<evidence type="ECO:0000313" key="3">
    <source>
        <dbReference type="Proteomes" id="UP000192418"/>
    </source>
</evidence>
<protein>
    <submittedName>
        <fullName evidence="2">Tetratricopeptide repeat-containing protein</fullName>
    </submittedName>
</protein>
<dbReference type="OrthoDB" id="5420516at2"/>
<evidence type="ECO:0000256" key="1">
    <source>
        <dbReference type="SAM" id="Phobius"/>
    </source>
</evidence>
<feature type="transmembrane region" description="Helical" evidence="1">
    <location>
        <begin position="37"/>
        <end position="58"/>
    </location>
</feature>
<keyword evidence="1" id="KW-1133">Transmembrane helix</keyword>
<name>A0A1W1ZVH3_9BACT</name>
<keyword evidence="1" id="KW-0812">Transmembrane</keyword>
<dbReference type="RefSeq" id="WP_084067167.1">
    <property type="nucleotide sequence ID" value="NZ_FWXY01000003.1"/>
</dbReference>
<dbReference type="Proteomes" id="UP000192418">
    <property type="component" value="Unassembled WGS sequence"/>
</dbReference>
<dbReference type="InterPro" id="IPR011990">
    <property type="entry name" value="TPR-like_helical_dom_sf"/>
</dbReference>
<proteinExistence type="predicted"/>
<dbReference type="Pfam" id="PF13174">
    <property type="entry name" value="TPR_6"/>
    <property type="match status" value="1"/>
</dbReference>
<reference evidence="2 3" key="1">
    <citation type="submission" date="2017-04" db="EMBL/GenBank/DDBJ databases">
        <authorList>
            <person name="Afonso C.L."/>
            <person name="Miller P.J."/>
            <person name="Scott M.A."/>
            <person name="Spackman E."/>
            <person name="Goraichik I."/>
            <person name="Dimitrov K.M."/>
            <person name="Suarez D.L."/>
            <person name="Swayne D.E."/>
        </authorList>
    </citation>
    <scope>NUCLEOTIDE SEQUENCE [LARGE SCALE GENOMIC DNA]</scope>
    <source>
        <strain evidence="2 3">DSM 3385</strain>
    </source>
</reference>
<evidence type="ECO:0000313" key="2">
    <source>
        <dbReference type="EMBL" id="SMC52058.1"/>
    </source>
</evidence>
<dbReference type="AlphaFoldDB" id="A0A1W1ZVH3"/>
<dbReference type="Gene3D" id="1.25.40.10">
    <property type="entry name" value="Tetratricopeptide repeat domain"/>
    <property type="match status" value="1"/>
</dbReference>
<dbReference type="STRING" id="1121400.SAMN02746065_103200"/>
<dbReference type="InterPro" id="IPR019734">
    <property type="entry name" value="TPR_rpt"/>
</dbReference>
<accession>A0A1W1ZVH3</accession>
<dbReference type="EMBL" id="FWXY01000003">
    <property type="protein sequence ID" value="SMC52058.1"/>
    <property type="molecule type" value="Genomic_DNA"/>
</dbReference>
<organism evidence="2 3">
    <name type="scientific">Desulfocicer vacuolatum DSM 3385</name>
    <dbReference type="NCBI Taxonomy" id="1121400"/>
    <lineage>
        <taxon>Bacteria</taxon>
        <taxon>Pseudomonadati</taxon>
        <taxon>Thermodesulfobacteriota</taxon>
        <taxon>Desulfobacteria</taxon>
        <taxon>Desulfobacterales</taxon>
        <taxon>Desulfobacteraceae</taxon>
        <taxon>Desulfocicer</taxon>
    </lineage>
</organism>